<evidence type="ECO:0000259" key="1">
    <source>
        <dbReference type="PROSITE" id="PS50995"/>
    </source>
</evidence>
<dbReference type="KEGG" id="mhev:MHEL_48500"/>
<sequence>MDMSGEDHVVSDLIDGLAQASFTVIALLTRTAAAHDVSLTQLRALAILRDREPTMAELAGYLGLERSSVSGLMDRAARRGLVHRTVSSTDGRAVHVGLTAAGQRLAAQVAGEVAELLAPMTSRLSAAEQKRLSALLFVMLDQPDGNQRPW</sequence>
<dbReference type="Pfam" id="PF12802">
    <property type="entry name" value="MarR_2"/>
    <property type="match status" value="1"/>
</dbReference>
<dbReference type="Proteomes" id="UP000467148">
    <property type="component" value="Chromosome"/>
</dbReference>
<dbReference type="PANTHER" id="PTHR33164:SF107">
    <property type="entry name" value="TRANSCRIPTIONAL REGULATORY PROTEIN"/>
    <property type="match status" value="1"/>
</dbReference>
<reference evidence="2 3" key="1">
    <citation type="journal article" date="2019" name="Emerg. Microbes Infect.">
        <title>Comprehensive subspecies identification of 175 nontuberculous mycobacteria species based on 7547 genomic profiles.</title>
        <authorList>
            <person name="Matsumoto Y."/>
            <person name="Kinjo T."/>
            <person name="Motooka D."/>
            <person name="Nabeya D."/>
            <person name="Jung N."/>
            <person name="Uechi K."/>
            <person name="Horii T."/>
            <person name="Iida T."/>
            <person name="Fujita J."/>
            <person name="Nakamura S."/>
        </authorList>
    </citation>
    <scope>NUCLEOTIDE SEQUENCE [LARGE SCALE GENOMIC DNA]</scope>
    <source>
        <strain evidence="2 3">JCM 30396</strain>
    </source>
</reference>
<dbReference type="PANTHER" id="PTHR33164">
    <property type="entry name" value="TRANSCRIPTIONAL REGULATOR, MARR FAMILY"/>
    <property type="match status" value="1"/>
</dbReference>
<dbReference type="InterPro" id="IPR036388">
    <property type="entry name" value="WH-like_DNA-bd_sf"/>
</dbReference>
<dbReference type="InterPro" id="IPR036390">
    <property type="entry name" value="WH_DNA-bd_sf"/>
</dbReference>
<feature type="domain" description="HTH marR-type" evidence="1">
    <location>
        <begin position="10"/>
        <end position="141"/>
    </location>
</feature>
<dbReference type="PRINTS" id="PR00598">
    <property type="entry name" value="HTHMARR"/>
</dbReference>
<evidence type="ECO:0000313" key="3">
    <source>
        <dbReference type="Proteomes" id="UP000467148"/>
    </source>
</evidence>
<dbReference type="EMBL" id="AP022596">
    <property type="protein sequence ID" value="BBY66607.1"/>
    <property type="molecule type" value="Genomic_DNA"/>
</dbReference>
<evidence type="ECO:0000313" key="2">
    <source>
        <dbReference type="EMBL" id="BBY66607.1"/>
    </source>
</evidence>
<dbReference type="Gene3D" id="1.10.10.10">
    <property type="entry name" value="Winged helix-like DNA-binding domain superfamily/Winged helix DNA-binding domain"/>
    <property type="match status" value="1"/>
</dbReference>
<proteinExistence type="predicted"/>
<dbReference type="GO" id="GO:0006950">
    <property type="term" value="P:response to stress"/>
    <property type="evidence" value="ECO:0007669"/>
    <property type="project" value="TreeGrafter"/>
</dbReference>
<accession>A0A7I7TBG0</accession>
<dbReference type="PROSITE" id="PS50995">
    <property type="entry name" value="HTH_MARR_2"/>
    <property type="match status" value="1"/>
</dbReference>
<dbReference type="GO" id="GO:0003700">
    <property type="term" value="F:DNA-binding transcription factor activity"/>
    <property type="evidence" value="ECO:0007669"/>
    <property type="project" value="InterPro"/>
</dbReference>
<dbReference type="InterPro" id="IPR000835">
    <property type="entry name" value="HTH_MarR-typ"/>
</dbReference>
<gene>
    <name evidence="2" type="ORF">MHEL_48500</name>
</gene>
<protein>
    <recommendedName>
        <fullName evidence="1">HTH marR-type domain-containing protein</fullName>
    </recommendedName>
</protein>
<dbReference type="SUPFAM" id="SSF46785">
    <property type="entry name" value="Winged helix' DNA-binding domain"/>
    <property type="match status" value="1"/>
</dbReference>
<dbReference type="InterPro" id="IPR039422">
    <property type="entry name" value="MarR/SlyA-like"/>
</dbReference>
<name>A0A7I7TBG0_9MYCO</name>
<dbReference type="SMART" id="SM00347">
    <property type="entry name" value="HTH_MARR"/>
    <property type="match status" value="1"/>
</dbReference>
<dbReference type="AlphaFoldDB" id="A0A7I7TBG0"/>
<organism evidence="2 3">
    <name type="scientific">Mycolicibacterium helvum</name>
    <dbReference type="NCBI Taxonomy" id="1534349"/>
    <lineage>
        <taxon>Bacteria</taxon>
        <taxon>Bacillati</taxon>
        <taxon>Actinomycetota</taxon>
        <taxon>Actinomycetes</taxon>
        <taxon>Mycobacteriales</taxon>
        <taxon>Mycobacteriaceae</taxon>
        <taxon>Mycolicibacterium</taxon>
    </lineage>
</organism>
<keyword evidence="3" id="KW-1185">Reference proteome</keyword>